<dbReference type="AlphaFoldDB" id="A0A7S1GR83"/>
<reference evidence="1" key="1">
    <citation type="submission" date="2021-01" db="EMBL/GenBank/DDBJ databases">
        <authorList>
            <person name="Corre E."/>
            <person name="Pelletier E."/>
            <person name="Niang G."/>
            <person name="Scheremetjew M."/>
            <person name="Finn R."/>
            <person name="Kale V."/>
            <person name="Holt S."/>
            <person name="Cochrane G."/>
            <person name="Meng A."/>
            <person name="Brown T."/>
            <person name="Cohen L."/>
        </authorList>
    </citation>
    <scope>NUCLEOTIDE SEQUENCE</scope>
    <source>
        <strain evidence="1">ECT3854</strain>
    </source>
</reference>
<evidence type="ECO:0000313" key="1">
    <source>
        <dbReference type="EMBL" id="CAD8944771.1"/>
    </source>
</evidence>
<organism evidence="1">
    <name type="scientific">Cyclophora tenuis</name>
    <name type="common">Marine diatom</name>
    <dbReference type="NCBI Taxonomy" id="216820"/>
    <lineage>
        <taxon>Eukaryota</taxon>
        <taxon>Sar</taxon>
        <taxon>Stramenopiles</taxon>
        <taxon>Ochrophyta</taxon>
        <taxon>Bacillariophyta</taxon>
        <taxon>Fragilariophyceae</taxon>
        <taxon>Fragilariophycidae</taxon>
        <taxon>Cyclophorales</taxon>
        <taxon>Cyclophoraceae</taxon>
        <taxon>Cyclophora</taxon>
    </lineage>
</organism>
<sequence length="239" mass="25192">MEPVPGCSGMGENEWDYCTSALTSNDRCLDAVSISPGLHQGSTSYASPDNDEAEGCAANASPGVWYNVVGTGVEMNVNTCQNLQFDTILAVFNGACGSLTCIANNDDSGNCGQGSSVSWMSQVGVEYKILVFGRSGQSGPFTLHLAKLTSRVGVGPFSTMFHGIRAQADGLSDRHTQDAVASTTVGCQDGLGTFVVVVDEDRGERDCAWLAGQPSWKGRLCKPGFDPYEECKSTCGRCV</sequence>
<proteinExistence type="predicted"/>
<accession>A0A7S1GR83</accession>
<protein>
    <submittedName>
        <fullName evidence="1">Uncharacterized protein</fullName>
    </submittedName>
</protein>
<gene>
    <name evidence="1" type="ORF">CTEN0397_LOCUS15975</name>
</gene>
<name>A0A7S1GR83_CYCTE</name>
<dbReference type="EMBL" id="HBFW01024911">
    <property type="protein sequence ID" value="CAD8944771.1"/>
    <property type="molecule type" value="Transcribed_RNA"/>
</dbReference>